<feature type="region of interest" description="Disordered" evidence="1">
    <location>
        <begin position="25"/>
        <end position="49"/>
    </location>
</feature>
<evidence type="ECO:0000313" key="3">
    <source>
        <dbReference type="Proteomes" id="UP001307889"/>
    </source>
</evidence>
<feature type="compositionally biased region" description="Polar residues" evidence="1">
    <location>
        <begin position="91"/>
        <end position="106"/>
    </location>
</feature>
<reference evidence="2 3" key="1">
    <citation type="submission" date="2023-09" db="EMBL/GenBank/DDBJ databases">
        <title>Nesidiocoris tenuis whole genome shotgun sequence.</title>
        <authorList>
            <person name="Shibata T."/>
            <person name="Shimoda M."/>
            <person name="Kobayashi T."/>
            <person name="Uehara T."/>
        </authorList>
    </citation>
    <scope>NUCLEOTIDE SEQUENCE [LARGE SCALE GENOMIC DNA]</scope>
    <source>
        <strain evidence="2 3">Japan</strain>
    </source>
</reference>
<evidence type="ECO:0000313" key="2">
    <source>
        <dbReference type="EMBL" id="BET02376.1"/>
    </source>
</evidence>
<feature type="region of interest" description="Disordered" evidence="1">
    <location>
        <begin position="85"/>
        <end position="114"/>
    </location>
</feature>
<sequence>MQSQNFLSNSPKEFSKFGAHFTNFAPRHFSNSGPNSPPGSGREAGRAVGAADRVYTAGRSSSSVAVARFRAARWFPSGGRVMRRWRDPLSVGSSARESPRVTSASSPPLPFHSL</sequence>
<dbReference type="EMBL" id="AP028922">
    <property type="protein sequence ID" value="BET02376.1"/>
    <property type="molecule type" value="Genomic_DNA"/>
</dbReference>
<dbReference type="Proteomes" id="UP001307889">
    <property type="component" value="Chromosome 14"/>
</dbReference>
<protein>
    <submittedName>
        <fullName evidence="2">Uncharacterized protein</fullName>
    </submittedName>
</protein>
<keyword evidence="3" id="KW-1185">Reference proteome</keyword>
<feature type="compositionally biased region" description="Low complexity" evidence="1">
    <location>
        <begin position="30"/>
        <end position="41"/>
    </location>
</feature>
<gene>
    <name evidence="2" type="ORF">NTJ_15195</name>
</gene>
<name>A0ABN7BGM7_9HEMI</name>
<accession>A0ABN7BGM7</accession>
<proteinExistence type="predicted"/>
<organism evidence="2 3">
    <name type="scientific">Nesidiocoris tenuis</name>
    <dbReference type="NCBI Taxonomy" id="355587"/>
    <lineage>
        <taxon>Eukaryota</taxon>
        <taxon>Metazoa</taxon>
        <taxon>Ecdysozoa</taxon>
        <taxon>Arthropoda</taxon>
        <taxon>Hexapoda</taxon>
        <taxon>Insecta</taxon>
        <taxon>Pterygota</taxon>
        <taxon>Neoptera</taxon>
        <taxon>Paraneoptera</taxon>
        <taxon>Hemiptera</taxon>
        <taxon>Heteroptera</taxon>
        <taxon>Panheteroptera</taxon>
        <taxon>Cimicomorpha</taxon>
        <taxon>Miridae</taxon>
        <taxon>Dicyphina</taxon>
        <taxon>Nesidiocoris</taxon>
    </lineage>
</organism>
<evidence type="ECO:0000256" key="1">
    <source>
        <dbReference type="SAM" id="MobiDB-lite"/>
    </source>
</evidence>